<feature type="compositionally biased region" description="Acidic residues" evidence="1">
    <location>
        <begin position="788"/>
        <end position="797"/>
    </location>
</feature>
<name>A0A8H5HHP7_9AGAR</name>
<feature type="region of interest" description="Disordered" evidence="1">
    <location>
        <begin position="768"/>
        <end position="821"/>
    </location>
</feature>
<reference evidence="2 3" key="1">
    <citation type="journal article" date="2020" name="ISME J.">
        <title>Uncovering the hidden diversity of litter-decomposition mechanisms in mushroom-forming fungi.</title>
        <authorList>
            <person name="Floudas D."/>
            <person name="Bentzer J."/>
            <person name="Ahren D."/>
            <person name="Johansson T."/>
            <person name="Persson P."/>
            <person name="Tunlid A."/>
        </authorList>
    </citation>
    <scope>NUCLEOTIDE SEQUENCE [LARGE SCALE GENOMIC DNA]</scope>
    <source>
        <strain evidence="2 3">CBS 661.87</strain>
    </source>
</reference>
<proteinExistence type="predicted"/>
<feature type="region of interest" description="Disordered" evidence="1">
    <location>
        <begin position="378"/>
        <end position="528"/>
    </location>
</feature>
<sequence length="861" mass="93473">MVVARKTPAAPAPPASRSTSSQPLPRAAKQKATPVVRPSESKPTKSKSKPALVKVKPKPADASFSRRLVLLLLSVLSVYALTVCRTDFPRTSPVCKSLDAYRTHILDPYVVPPLQSLLHHTEPHLAPLKPYATSTITFTRTHIIPPASAAISFTRTRIIPPASTALSFIVAQYNVHVAPRVRWFFIDQYWNGIIKPIYFKGPHPFLEAQTRPYRIFYHRFVVPFARKTAAQAQVWYTRTRPHAVAYLKLARLQACNAYKAAKPHALAAYARVRPHLVFALDRAKVQALLVARKAGEARREFVDPHVRRIWEKVGEAEVVSSSSESVVPVTSTATPTQASADEPTPMATPPDDAASASSVILESAHAHSSVLASASASASVAESEPKPTLEEAPTSTPTAMSTAIATPSSSSDAASSSSSQEAAAVTSSQEAVIPPPSVPAPASESPIPTTELAAESAASVVAASLHASATSLSSDSDEVDDFLKDIGLDSEGQPDSASNTDSQTSSDADTQAQAYGDAEPSPEERLRLTAEKRADITGRHVRWQAELVALVDEHTSNVKGVLGDLRKKAARELKGWGETQKGKGKGVLADIEEEAERLVRGLEGYLRGVEERVKGNGKEDEPGRATERQKWDKVLEKVEERFRDKVRDVQREVHEWFVGKRAEEIDEVNAAAATVKAFAERAQTDIGLDYAWLDDVTYHDWQKYHDLMRTSENFTTLANALQAAVDPRGTNVLVDALNDLEEEVNEVVHGFGVLLSGVRRRAEGPGGVFSLDWATKGEEEHETKENNEENEEKEGEGDERVSILPIEPQPTGETETKAGGAIGVEDVLLGRSKEEVEAKLADVPVESEAAAARARATREEL</sequence>
<feature type="region of interest" description="Disordered" evidence="1">
    <location>
        <begin position="321"/>
        <end position="357"/>
    </location>
</feature>
<organism evidence="2 3">
    <name type="scientific">Tricholomella constricta</name>
    <dbReference type="NCBI Taxonomy" id="117010"/>
    <lineage>
        <taxon>Eukaryota</taxon>
        <taxon>Fungi</taxon>
        <taxon>Dikarya</taxon>
        <taxon>Basidiomycota</taxon>
        <taxon>Agaricomycotina</taxon>
        <taxon>Agaricomycetes</taxon>
        <taxon>Agaricomycetidae</taxon>
        <taxon>Agaricales</taxon>
        <taxon>Tricholomatineae</taxon>
        <taxon>Lyophyllaceae</taxon>
        <taxon>Tricholomella</taxon>
    </lineage>
</organism>
<dbReference type="AlphaFoldDB" id="A0A8H5HHP7"/>
<feature type="compositionally biased region" description="Low complexity" evidence="1">
    <location>
        <begin position="392"/>
        <end position="432"/>
    </location>
</feature>
<dbReference type="Proteomes" id="UP000565441">
    <property type="component" value="Unassembled WGS sequence"/>
</dbReference>
<evidence type="ECO:0000313" key="2">
    <source>
        <dbReference type="EMBL" id="KAF5383568.1"/>
    </source>
</evidence>
<keyword evidence="3" id="KW-1185">Reference proteome</keyword>
<feature type="compositionally biased region" description="Low complexity" evidence="1">
    <location>
        <begin position="440"/>
        <end position="474"/>
    </location>
</feature>
<comment type="caution">
    <text evidence="2">The sequence shown here is derived from an EMBL/GenBank/DDBJ whole genome shotgun (WGS) entry which is preliminary data.</text>
</comment>
<protein>
    <submittedName>
        <fullName evidence="2">Uncharacterized protein</fullName>
    </submittedName>
</protein>
<dbReference type="EMBL" id="JAACJP010000006">
    <property type="protein sequence ID" value="KAF5383568.1"/>
    <property type="molecule type" value="Genomic_DNA"/>
</dbReference>
<accession>A0A8H5HHP7</accession>
<dbReference type="OrthoDB" id="3260408at2759"/>
<feature type="compositionally biased region" description="Basic and acidic residues" evidence="1">
    <location>
        <begin position="775"/>
        <end position="787"/>
    </location>
</feature>
<gene>
    <name evidence="2" type="ORF">D9615_003765</name>
</gene>
<feature type="region of interest" description="Disordered" evidence="1">
    <location>
        <begin position="1"/>
        <end position="56"/>
    </location>
</feature>
<evidence type="ECO:0000313" key="3">
    <source>
        <dbReference type="Proteomes" id="UP000565441"/>
    </source>
</evidence>
<evidence type="ECO:0000256" key="1">
    <source>
        <dbReference type="SAM" id="MobiDB-lite"/>
    </source>
</evidence>
<feature type="compositionally biased region" description="Polar residues" evidence="1">
    <location>
        <begin position="493"/>
        <end position="513"/>
    </location>
</feature>